<evidence type="ECO:0000256" key="1">
    <source>
        <dbReference type="SAM" id="MobiDB-lite"/>
    </source>
</evidence>
<sequence length="990" mass="115017">MYVKQSFGLQMSQETFTKPELKVIVIESFCQKKKRAVKKKKNRNRFVLGSMPDSEKQTRRKLTLRRSFVDVYNKDSACMDLNDDNMHVWMSEDTMRNCALVSNMQCCGGMQNGNIITCEPENFQREIKILIRLFGDSIDSEELQQKMQHYNGNIELVIKEIVRQSVERETKLDEESKMDALRDTEQVKKKNVSYMLLFNAFQKKKNKKKRAASESDESILSPNGSRNKSLQREMEKAEVGETKAGINLQGYCANETCLASRAKLPVWINIGFDSITFTSSSTAFCCPDCKKSTINLIVKAIDDSIPVQDNNYQCSYTIKSGLSYELKANKIKQHAKSIEDLRERSESAMSSIEIRNLITELRKYEITVVKPPSLKGNERLLEKIRVDYGGDFNQAFDIGRFTILCDNSTKLQTAVAVMKKAEQFNLIVSEDKDFFSKQSRTHHRFHNIKLYVPKHDVYIEMQATLKNYTTLEGYAVIDNPKLSHLFYEQIRVWKPIGAQEEELKQASDEALTKINDIICEWIDEREIRKIASRCKPHSEIGLLKPPQLRKYMTNEQADTSDISQKLANFVYEQLCNFIPTKIKCRAIYVILLEYFKEHIIGKTNPACCADVAFILQAARENELEEDIAISQALETYIPLQANNYPYIDSDDNKKNDAYDCYQHVINFLKEDGKSDQQSRIMILQGKSGSGKSLFCRHLEECLWKSYDSHSTKYIPVYISLPKCYNELNEAQIIAQALQMKQINKDMISVIRENISFVFILDEFDEIFDRYNKSNAERYFYNRFNLHEWNAKIITTCRSHVLNEEDIKQVLLGPNNLTTSMVYLWPFSNEQMHGYIDKFVTMNKKNKFNEHSDWTTRQYEKTLKNYPNLHKMVEEPFLLRMILTVLPALVKQHSIGTKISKAQVYEAFNEQWTNLHAQNIANKLAELRIQTNLKKIKAAFQEYCQNLAFEMFIQGNQIATEADIQYRDSEIIINEDSKVEMESKISMKICR</sequence>
<proteinExistence type="predicted"/>
<reference evidence="3 4" key="1">
    <citation type="journal article" date="2013" name="Curr. Biol.">
        <title>The Genome of the Foraminiferan Reticulomyxa filosa.</title>
        <authorList>
            <person name="Glockner G."/>
            <person name="Hulsmann N."/>
            <person name="Schleicher M."/>
            <person name="Noegel A.A."/>
            <person name="Eichinger L."/>
            <person name="Gallinger C."/>
            <person name="Pawlowski J."/>
            <person name="Sierra R."/>
            <person name="Euteneuer U."/>
            <person name="Pillet L."/>
            <person name="Moustafa A."/>
            <person name="Platzer M."/>
            <person name="Groth M."/>
            <person name="Szafranski K."/>
            <person name="Schliwa M."/>
        </authorList>
    </citation>
    <scope>NUCLEOTIDE SEQUENCE [LARGE SCALE GENOMIC DNA]</scope>
</reference>
<dbReference type="Gene3D" id="3.40.50.300">
    <property type="entry name" value="P-loop containing nucleotide triphosphate hydrolases"/>
    <property type="match status" value="1"/>
</dbReference>
<evidence type="ECO:0000259" key="2">
    <source>
        <dbReference type="Pfam" id="PF05729"/>
    </source>
</evidence>
<organism evidence="3 4">
    <name type="scientific">Reticulomyxa filosa</name>
    <dbReference type="NCBI Taxonomy" id="46433"/>
    <lineage>
        <taxon>Eukaryota</taxon>
        <taxon>Sar</taxon>
        <taxon>Rhizaria</taxon>
        <taxon>Retaria</taxon>
        <taxon>Foraminifera</taxon>
        <taxon>Monothalamids</taxon>
        <taxon>Reticulomyxidae</taxon>
        <taxon>Reticulomyxa</taxon>
    </lineage>
</organism>
<accession>X6M0S4</accession>
<evidence type="ECO:0000313" key="3">
    <source>
        <dbReference type="EMBL" id="ETO07216.1"/>
    </source>
</evidence>
<protein>
    <recommendedName>
        <fullName evidence="2">NACHT domain-containing protein</fullName>
    </recommendedName>
</protein>
<keyword evidence="4" id="KW-1185">Reference proteome</keyword>
<dbReference type="InterPro" id="IPR007111">
    <property type="entry name" value="NACHT_NTPase"/>
</dbReference>
<evidence type="ECO:0000313" key="4">
    <source>
        <dbReference type="Proteomes" id="UP000023152"/>
    </source>
</evidence>
<feature type="domain" description="NACHT" evidence="2">
    <location>
        <begin position="679"/>
        <end position="838"/>
    </location>
</feature>
<dbReference type="EMBL" id="ASPP01026378">
    <property type="protein sequence ID" value="ETO07216.1"/>
    <property type="molecule type" value="Genomic_DNA"/>
</dbReference>
<dbReference type="InterPro" id="IPR027417">
    <property type="entry name" value="P-loop_NTPase"/>
</dbReference>
<dbReference type="AlphaFoldDB" id="X6M0S4"/>
<feature type="region of interest" description="Disordered" evidence="1">
    <location>
        <begin position="207"/>
        <end position="236"/>
    </location>
</feature>
<dbReference type="Proteomes" id="UP000023152">
    <property type="component" value="Unassembled WGS sequence"/>
</dbReference>
<dbReference type="Pfam" id="PF05729">
    <property type="entry name" value="NACHT"/>
    <property type="match status" value="1"/>
</dbReference>
<gene>
    <name evidence="3" type="ORF">RFI_30176</name>
</gene>
<dbReference type="SUPFAM" id="SSF52540">
    <property type="entry name" value="P-loop containing nucleoside triphosphate hydrolases"/>
    <property type="match status" value="1"/>
</dbReference>
<name>X6M0S4_RETFI</name>
<comment type="caution">
    <text evidence="3">The sequence shown here is derived from an EMBL/GenBank/DDBJ whole genome shotgun (WGS) entry which is preliminary data.</text>
</comment>
<feature type="compositionally biased region" description="Polar residues" evidence="1">
    <location>
        <begin position="218"/>
        <end position="228"/>
    </location>
</feature>